<organism evidence="1 2">
    <name type="scientific">Aquibium carbonis</name>
    <dbReference type="NCBI Taxonomy" id="2495581"/>
    <lineage>
        <taxon>Bacteria</taxon>
        <taxon>Pseudomonadati</taxon>
        <taxon>Pseudomonadota</taxon>
        <taxon>Alphaproteobacteria</taxon>
        <taxon>Hyphomicrobiales</taxon>
        <taxon>Phyllobacteriaceae</taxon>
        <taxon>Aquibium</taxon>
    </lineage>
</organism>
<gene>
    <name evidence="1" type="ORF">EJC49_04170</name>
</gene>
<evidence type="ECO:0000313" key="2">
    <source>
        <dbReference type="Proteomes" id="UP000278398"/>
    </source>
</evidence>
<protein>
    <submittedName>
        <fullName evidence="1">Uncharacterized protein</fullName>
    </submittedName>
</protein>
<accession>A0A429Z246</accession>
<reference evidence="1 2" key="1">
    <citation type="submission" date="2018-12" db="EMBL/GenBank/DDBJ databases">
        <title>Mesorhizobium carbonis sp. nov., isolated from coal mine water.</title>
        <authorList>
            <person name="Xin W."/>
            <person name="Xu Z."/>
            <person name="Xiang F."/>
            <person name="Zhang J."/>
            <person name="Xi L."/>
            <person name="Liu J."/>
        </authorList>
    </citation>
    <scope>NUCLEOTIDE SEQUENCE [LARGE SCALE GENOMIC DNA]</scope>
    <source>
        <strain evidence="1 2">B2.3</strain>
    </source>
</reference>
<sequence length="71" mass="7647">MLGQVDAKPGAVPDDGGVAGFRARIAERTAIEVAQVLDEAEALLTLTLVTLEPHRRGKRIVVKDDRRTLAV</sequence>
<comment type="caution">
    <text evidence="1">The sequence shown here is derived from an EMBL/GenBank/DDBJ whole genome shotgun (WGS) entry which is preliminary data.</text>
</comment>
<dbReference type="EMBL" id="RWKW01000012">
    <property type="protein sequence ID" value="RST87710.1"/>
    <property type="molecule type" value="Genomic_DNA"/>
</dbReference>
<dbReference type="Proteomes" id="UP000278398">
    <property type="component" value="Unassembled WGS sequence"/>
</dbReference>
<proteinExistence type="predicted"/>
<dbReference type="RefSeq" id="WP_126698206.1">
    <property type="nucleotide sequence ID" value="NZ_RWKW01000012.1"/>
</dbReference>
<evidence type="ECO:0000313" key="1">
    <source>
        <dbReference type="EMBL" id="RST87710.1"/>
    </source>
</evidence>
<dbReference type="AlphaFoldDB" id="A0A429Z246"/>
<keyword evidence="2" id="KW-1185">Reference proteome</keyword>
<name>A0A429Z246_9HYPH</name>